<dbReference type="EMBL" id="RBNL01002043">
    <property type="protein sequence ID" value="RML82115.1"/>
    <property type="molecule type" value="Genomic_DNA"/>
</dbReference>
<evidence type="ECO:0000313" key="2">
    <source>
        <dbReference type="EMBL" id="RML82115.1"/>
    </source>
</evidence>
<feature type="non-terminal residue" evidence="2">
    <location>
        <position position="58"/>
    </location>
</feature>
<dbReference type="SUPFAM" id="SSF88946">
    <property type="entry name" value="Sigma2 domain of RNA polymerase sigma factors"/>
    <property type="match status" value="1"/>
</dbReference>
<dbReference type="Gene3D" id="1.10.1740.10">
    <property type="match status" value="1"/>
</dbReference>
<comment type="caution">
    <text evidence="2">The sequence shown here is derived from an EMBL/GenBank/DDBJ whole genome shotgun (WGS) entry which is preliminary data.</text>
</comment>
<proteinExistence type="predicted"/>
<protein>
    <recommendedName>
        <fullName evidence="1">RNA polymerase sigma-70 region 2 domain-containing protein</fullName>
    </recommendedName>
</protein>
<reference evidence="2 3" key="1">
    <citation type="submission" date="2018-08" db="EMBL/GenBank/DDBJ databases">
        <title>Recombination of ecologically and evolutionarily significant loci maintains genetic cohesion in the Pseudomonas syringae species complex.</title>
        <authorList>
            <person name="Dillon M."/>
            <person name="Thakur S."/>
            <person name="Almeida R.N.D."/>
            <person name="Weir B.S."/>
            <person name="Guttman D.S."/>
        </authorList>
    </citation>
    <scope>NUCLEOTIDE SEQUENCE [LARGE SCALE GENOMIC DNA]</scope>
    <source>
        <strain evidence="2 3">88_10</strain>
    </source>
</reference>
<dbReference type="InterPro" id="IPR007627">
    <property type="entry name" value="RNA_pol_sigma70_r2"/>
</dbReference>
<dbReference type="Proteomes" id="UP000282378">
    <property type="component" value="Unassembled WGS sequence"/>
</dbReference>
<dbReference type="Pfam" id="PF04542">
    <property type="entry name" value="Sigma70_r2"/>
    <property type="match status" value="1"/>
</dbReference>
<evidence type="ECO:0000259" key="1">
    <source>
        <dbReference type="Pfam" id="PF04542"/>
    </source>
</evidence>
<gene>
    <name evidence="2" type="ORF">APX70_06966</name>
</gene>
<feature type="non-terminal residue" evidence="2">
    <location>
        <position position="1"/>
    </location>
</feature>
<name>A0A3M2Z2J2_PSEYM</name>
<dbReference type="InterPro" id="IPR013325">
    <property type="entry name" value="RNA_pol_sigma_r2"/>
</dbReference>
<dbReference type="GO" id="GO:0006352">
    <property type="term" value="P:DNA-templated transcription initiation"/>
    <property type="evidence" value="ECO:0007669"/>
    <property type="project" value="InterPro"/>
</dbReference>
<dbReference type="AlphaFoldDB" id="A0A3M2Z2J2"/>
<feature type="domain" description="RNA polymerase sigma-70 region 2" evidence="1">
    <location>
        <begin position="17"/>
        <end position="58"/>
    </location>
</feature>
<accession>A0A3M2Z2J2</accession>
<evidence type="ECO:0000313" key="3">
    <source>
        <dbReference type="Proteomes" id="UP000282378"/>
    </source>
</evidence>
<dbReference type="GO" id="GO:0003700">
    <property type="term" value="F:DNA-binding transcription factor activity"/>
    <property type="evidence" value="ECO:0007669"/>
    <property type="project" value="InterPro"/>
</dbReference>
<organism evidence="2 3">
    <name type="scientific">Pseudomonas syringae pv. maculicola</name>
    <dbReference type="NCBI Taxonomy" id="59511"/>
    <lineage>
        <taxon>Bacteria</taxon>
        <taxon>Pseudomonadati</taxon>
        <taxon>Pseudomonadota</taxon>
        <taxon>Gammaproteobacteria</taxon>
        <taxon>Pseudomonadales</taxon>
        <taxon>Pseudomonadaceae</taxon>
        <taxon>Pseudomonas</taxon>
    </lineage>
</organism>
<sequence>DRRRLGFRLRLRLGFDLRRRLGCPHSAADLAQDTFVKVLGARDTAQIIEPRAFLTTIA</sequence>